<keyword evidence="2" id="KW-1185">Reference proteome</keyword>
<dbReference type="Proteomes" id="UP000199527">
    <property type="component" value="Unassembled WGS sequence"/>
</dbReference>
<proteinExistence type="predicted"/>
<protein>
    <submittedName>
        <fullName evidence="1">Uncharacterized protein</fullName>
    </submittedName>
</protein>
<gene>
    <name evidence="1" type="ORF">SAMN04488540_10749</name>
</gene>
<name>A0A1G8SY66_9GAMM</name>
<dbReference type="EMBL" id="FNEM01000007">
    <property type="protein sequence ID" value="SDJ34201.1"/>
    <property type="molecule type" value="Genomic_DNA"/>
</dbReference>
<evidence type="ECO:0000313" key="1">
    <source>
        <dbReference type="EMBL" id="SDJ34201.1"/>
    </source>
</evidence>
<sequence>MTELEPRYRIMRAADDAHFHTCFYCGCIATESDFAPPRDHWYAFADHQQAADNLQVPACKECLTLLKGCTMGLLLQRRDVVQARLANKYKQAINVYLRWNPDEVAELDRSLKHSIVAGLTLGEEAHRRSRYPGYAYELEGSRIEVAQLQPQPVRVFGERFDSLKAALVYASRTYGIKQGQLAEGLAKHNHNLDAVILAFQQQQQQQLSEREINRHCAAFAKQHGQSRRYVVNAVHRYLDRDDTLTVTEALDKLYQERIQHFLKST</sequence>
<dbReference type="AlphaFoldDB" id="A0A1G8SY66"/>
<reference evidence="2" key="1">
    <citation type="submission" date="2016-10" db="EMBL/GenBank/DDBJ databases">
        <authorList>
            <person name="Varghese N."/>
            <person name="Submissions S."/>
        </authorList>
    </citation>
    <scope>NUCLEOTIDE SEQUENCE [LARGE SCALE GENOMIC DNA]</scope>
    <source>
        <strain evidence="2">DSM 23317</strain>
    </source>
</reference>
<dbReference type="OrthoDB" id="6396936at2"/>
<organism evidence="1 2">
    <name type="scientific">Ferrimonas sediminum</name>
    <dbReference type="NCBI Taxonomy" id="718193"/>
    <lineage>
        <taxon>Bacteria</taxon>
        <taxon>Pseudomonadati</taxon>
        <taxon>Pseudomonadota</taxon>
        <taxon>Gammaproteobacteria</taxon>
        <taxon>Alteromonadales</taxon>
        <taxon>Ferrimonadaceae</taxon>
        <taxon>Ferrimonas</taxon>
    </lineage>
</organism>
<accession>A0A1G8SY66</accession>
<dbReference type="RefSeq" id="WP_090365132.1">
    <property type="nucleotide sequence ID" value="NZ_FNEM01000007.1"/>
</dbReference>
<evidence type="ECO:0000313" key="2">
    <source>
        <dbReference type="Proteomes" id="UP000199527"/>
    </source>
</evidence>